<organism evidence="11 12">
    <name type="scientific">Bariatricus massiliensis</name>
    <dbReference type="NCBI Taxonomy" id="1745713"/>
    <lineage>
        <taxon>Bacteria</taxon>
        <taxon>Bacillati</taxon>
        <taxon>Bacillota</taxon>
        <taxon>Clostridia</taxon>
        <taxon>Lachnospirales</taxon>
        <taxon>Lachnospiraceae</taxon>
        <taxon>Bariatricus</taxon>
    </lineage>
</organism>
<dbReference type="Gene3D" id="1.20.5.1930">
    <property type="match status" value="1"/>
</dbReference>
<dbReference type="GO" id="GO:0016301">
    <property type="term" value="F:kinase activity"/>
    <property type="evidence" value="ECO:0007669"/>
    <property type="project" value="UniProtKB-KW"/>
</dbReference>
<evidence type="ECO:0000256" key="6">
    <source>
        <dbReference type="ARBA" id="ARBA00022777"/>
    </source>
</evidence>
<protein>
    <recommendedName>
        <fullName evidence="2">histidine kinase</fullName>
        <ecNumber evidence="2">2.7.13.3</ecNumber>
    </recommendedName>
</protein>
<keyword evidence="9" id="KW-0472">Membrane</keyword>
<evidence type="ECO:0000256" key="3">
    <source>
        <dbReference type="ARBA" id="ARBA00022553"/>
    </source>
</evidence>
<name>A0ABS8DES1_9FIRM</name>
<comment type="catalytic activity">
    <reaction evidence="1">
        <text>ATP + protein L-histidine = ADP + protein N-phospho-L-histidine.</text>
        <dbReference type="EC" id="2.7.13.3"/>
    </reaction>
</comment>
<dbReference type="PANTHER" id="PTHR24421">
    <property type="entry name" value="NITRATE/NITRITE SENSOR PROTEIN NARX-RELATED"/>
    <property type="match status" value="1"/>
</dbReference>
<keyword evidence="5" id="KW-0547">Nucleotide-binding</keyword>
<dbReference type="Proteomes" id="UP001299546">
    <property type="component" value="Unassembled WGS sequence"/>
</dbReference>
<evidence type="ECO:0000256" key="8">
    <source>
        <dbReference type="ARBA" id="ARBA00023012"/>
    </source>
</evidence>
<dbReference type="InterPro" id="IPR036890">
    <property type="entry name" value="HATPase_C_sf"/>
</dbReference>
<evidence type="ECO:0000256" key="5">
    <source>
        <dbReference type="ARBA" id="ARBA00022741"/>
    </source>
</evidence>
<feature type="transmembrane region" description="Helical" evidence="9">
    <location>
        <begin position="100"/>
        <end position="119"/>
    </location>
</feature>
<feature type="transmembrane region" description="Helical" evidence="9">
    <location>
        <begin position="55"/>
        <end position="79"/>
    </location>
</feature>
<accession>A0ABS8DES1</accession>
<dbReference type="CDD" id="cd16917">
    <property type="entry name" value="HATPase_UhpB-NarQ-NarX-like"/>
    <property type="match status" value="1"/>
</dbReference>
<sequence>MKHLINKLILIVYCFLGIFFLNINTEYVLAFLCAAAAASSSCFFVNKKYITAMTVLYAIAGLFFVPCLSFFPLLCYDLFYRKMYLPSTLMAAVLVARFRWLPFPVLLLILFGGALSWYLQLRITEYEVLDNVYKKTRDDSTELNLLLKEKNKSLLEKQDYEIYTATLRERNRIAREIHDNVGHMLSRSILMLGALKTVNRQDNLSEPLANLENTLTQAMDSVRVSVHDLHDDSINLQEVMENLVGEFHGCPITLTYDMGHHVPREIKYSFITIVKEALVNISKHSNATKVKITLREHPGLWQLSIEDNGSVQGGIASSGMGLENMRERIGALNGRIDIRKDSGFHIFATVPKETNQKSV</sequence>
<evidence type="ECO:0000313" key="11">
    <source>
        <dbReference type="EMBL" id="MCB7386909.1"/>
    </source>
</evidence>
<keyword evidence="8" id="KW-0902">Two-component regulatory system</keyword>
<proteinExistence type="predicted"/>
<keyword evidence="4" id="KW-0808">Transferase</keyword>
<dbReference type="Gene3D" id="3.30.565.10">
    <property type="entry name" value="Histidine kinase-like ATPase, C-terminal domain"/>
    <property type="match status" value="1"/>
</dbReference>
<evidence type="ECO:0000256" key="4">
    <source>
        <dbReference type="ARBA" id="ARBA00022679"/>
    </source>
</evidence>
<gene>
    <name evidence="11" type="ORF">LIZ65_06375</name>
</gene>
<dbReference type="EMBL" id="JAJCIS010000002">
    <property type="protein sequence ID" value="MCB7386909.1"/>
    <property type="molecule type" value="Genomic_DNA"/>
</dbReference>
<dbReference type="EC" id="2.7.13.3" evidence="2"/>
<evidence type="ECO:0000259" key="10">
    <source>
        <dbReference type="Pfam" id="PF07730"/>
    </source>
</evidence>
<comment type="caution">
    <text evidence="11">The sequence shown here is derived from an EMBL/GenBank/DDBJ whole genome shotgun (WGS) entry which is preliminary data.</text>
</comment>
<keyword evidence="9" id="KW-1133">Transmembrane helix</keyword>
<evidence type="ECO:0000256" key="9">
    <source>
        <dbReference type="SAM" id="Phobius"/>
    </source>
</evidence>
<evidence type="ECO:0000313" key="12">
    <source>
        <dbReference type="Proteomes" id="UP001299546"/>
    </source>
</evidence>
<keyword evidence="6 11" id="KW-0418">Kinase</keyword>
<keyword evidence="7" id="KW-0067">ATP-binding</keyword>
<keyword evidence="12" id="KW-1185">Reference proteome</keyword>
<evidence type="ECO:0000256" key="7">
    <source>
        <dbReference type="ARBA" id="ARBA00022840"/>
    </source>
</evidence>
<dbReference type="InterPro" id="IPR050482">
    <property type="entry name" value="Sensor_HK_TwoCompSys"/>
</dbReference>
<evidence type="ECO:0000256" key="2">
    <source>
        <dbReference type="ARBA" id="ARBA00012438"/>
    </source>
</evidence>
<keyword evidence="3" id="KW-0597">Phosphoprotein</keyword>
<dbReference type="SUPFAM" id="SSF55874">
    <property type="entry name" value="ATPase domain of HSP90 chaperone/DNA topoisomerase II/histidine kinase"/>
    <property type="match status" value="1"/>
</dbReference>
<reference evidence="11 12" key="1">
    <citation type="submission" date="2021-10" db="EMBL/GenBank/DDBJ databases">
        <title>Collection of gut derived symbiotic bacterial strains cultured from healthy donors.</title>
        <authorList>
            <person name="Lin H."/>
            <person name="Littmann E."/>
            <person name="Kohout C."/>
            <person name="Pamer E.G."/>
        </authorList>
    </citation>
    <scope>NUCLEOTIDE SEQUENCE [LARGE SCALE GENOMIC DNA]</scope>
    <source>
        <strain evidence="11 12">DFI.1.165</strain>
    </source>
</reference>
<dbReference type="Pfam" id="PF07730">
    <property type="entry name" value="HisKA_3"/>
    <property type="match status" value="1"/>
</dbReference>
<feature type="domain" description="Signal transduction histidine kinase subgroup 3 dimerisation and phosphoacceptor" evidence="10">
    <location>
        <begin position="169"/>
        <end position="232"/>
    </location>
</feature>
<dbReference type="RefSeq" id="WP_066736071.1">
    <property type="nucleotide sequence ID" value="NZ_JAJCIQ010000002.1"/>
</dbReference>
<dbReference type="PANTHER" id="PTHR24421:SF10">
    <property type="entry name" value="NITRATE_NITRITE SENSOR PROTEIN NARQ"/>
    <property type="match status" value="1"/>
</dbReference>
<evidence type="ECO:0000256" key="1">
    <source>
        <dbReference type="ARBA" id="ARBA00000085"/>
    </source>
</evidence>
<dbReference type="InterPro" id="IPR011712">
    <property type="entry name" value="Sig_transdc_His_kin_sub3_dim/P"/>
</dbReference>
<keyword evidence="9" id="KW-0812">Transmembrane</keyword>